<feature type="region of interest" description="Disordered" evidence="1">
    <location>
        <begin position="31"/>
        <end position="52"/>
    </location>
</feature>
<gene>
    <name evidence="2" type="ORF">E2C01_036231</name>
</gene>
<dbReference type="EMBL" id="VSRR010005499">
    <property type="protein sequence ID" value="MPC42608.1"/>
    <property type="molecule type" value="Genomic_DNA"/>
</dbReference>
<reference evidence="2 3" key="1">
    <citation type="submission" date="2019-05" db="EMBL/GenBank/DDBJ databases">
        <title>Another draft genome of Portunus trituberculatus and its Hox gene families provides insights of decapod evolution.</title>
        <authorList>
            <person name="Jeong J.-H."/>
            <person name="Song I."/>
            <person name="Kim S."/>
            <person name="Choi T."/>
            <person name="Kim D."/>
            <person name="Ryu S."/>
            <person name="Kim W."/>
        </authorList>
    </citation>
    <scope>NUCLEOTIDE SEQUENCE [LARGE SCALE GENOMIC DNA]</scope>
    <source>
        <tissue evidence="2">Muscle</tissue>
    </source>
</reference>
<dbReference type="Proteomes" id="UP000324222">
    <property type="component" value="Unassembled WGS sequence"/>
</dbReference>
<organism evidence="2 3">
    <name type="scientific">Portunus trituberculatus</name>
    <name type="common">Swimming crab</name>
    <name type="synonym">Neptunus trituberculatus</name>
    <dbReference type="NCBI Taxonomy" id="210409"/>
    <lineage>
        <taxon>Eukaryota</taxon>
        <taxon>Metazoa</taxon>
        <taxon>Ecdysozoa</taxon>
        <taxon>Arthropoda</taxon>
        <taxon>Crustacea</taxon>
        <taxon>Multicrustacea</taxon>
        <taxon>Malacostraca</taxon>
        <taxon>Eumalacostraca</taxon>
        <taxon>Eucarida</taxon>
        <taxon>Decapoda</taxon>
        <taxon>Pleocyemata</taxon>
        <taxon>Brachyura</taxon>
        <taxon>Eubrachyura</taxon>
        <taxon>Portunoidea</taxon>
        <taxon>Portunidae</taxon>
        <taxon>Portuninae</taxon>
        <taxon>Portunus</taxon>
    </lineage>
</organism>
<comment type="caution">
    <text evidence="2">The sequence shown here is derived from an EMBL/GenBank/DDBJ whole genome shotgun (WGS) entry which is preliminary data.</text>
</comment>
<accession>A0A5B7FBW9</accession>
<protein>
    <submittedName>
        <fullName evidence="2">Uncharacterized protein</fullName>
    </submittedName>
</protein>
<dbReference type="AlphaFoldDB" id="A0A5B7FBW9"/>
<evidence type="ECO:0000313" key="2">
    <source>
        <dbReference type="EMBL" id="MPC42608.1"/>
    </source>
</evidence>
<evidence type="ECO:0000313" key="3">
    <source>
        <dbReference type="Proteomes" id="UP000324222"/>
    </source>
</evidence>
<sequence length="52" mass="5817">MDEDRGANLPGPLFLQFSPPACDLPKKMVRQQRRSYGTPRVNGKTLHLPPGK</sequence>
<keyword evidence="3" id="KW-1185">Reference proteome</keyword>
<name>A0A5B7FBW9_PORTR</name>
<evidence type="ECO:0000256" key="1">
    <source>
        <dbReference type="SAM" id="MobiDB-lite"/>
    </source>
</evidence>
<proteinExistence type="predicted"/>